<dbReference type="GO" id="GO:0005615">
    <property type="term" value="C:extracellular space"/>
    <property type="evidence" value="ECO:0007669"/>
    <property type="project" value="UniProtKB-KW"/>
</dbReference>
<reference evidence="7" key="3">
    <citation type="submission" date="2025-09" db="UniProtKB">
        <authorList>
            <consortium name="Ensembl"/>
        </authorList>
    </citation>
    <scope>IDENTIFICATION</scope>
</reference>
<evidence type="ECO:0000256" key="5">
    <source>
        <dbReference type="SAM" id="Phobius"/>
    </source>
</evidence>
<evidence type="ECO:0000256" key="2">
    <source>
        <dbReference type="ARBA" id="ARBA00008670"/>
    </source>
</evidence>
<evidence type="ECO:0000256" key="3">
    <source>
        <dbReference type="ARBA" id="ARBA00022514"/>
    </source>
</evidence>
<organism evidence="7 8">
    <name type="scientific">Oncorhynchus tshawytscha</name>
    <name type="common">Chinook salmon</name>
    <name type="synonym">Salmo tshawytscha</name>
    <dbReference type="NCBI Taxonomy" id="74940"/>
    <lineage>
        <taxon>Eukaryota</taxon>
        <taxon>Metazoa</taxon>
        <taxon>Chordata</taxon>
        <taxon>Craniata</taxon>
        <taxon>Vertebrata</taxon>
        <taxon>Euteleostomi</taxon>
        <taxon>Actinopterygii</taxon>
        <taxon>Neopterygii</taxon>
        <taxon>Teleostei</taxon>
        <taxon>Protacanthopterygii</taxon>
        <taxon>Salmoniformes</taxon>
        <taxon>Salmonidae</taxon>
        <taxon>Salmoninae</taxon>
        <taxon>Oncorhynchus</taxon>
    </lineage>
</organism>
<keyword evidence="5" id="KW-0812">Transmembrane</keyword>
<dbReference type="Gene3D" id="2.60.120.40">
    <property type="match status" value="1"/>
</dbReference>
<dbReference type="Proteomes" id="UP000694402">
    <property type="component" value="Unassembled WGS sequence"/>
</dbReference>
<dbReference type="GO" id="GO:0006955">
    <property type="term" value="P:immune response"/>
    <property type="evidence" value="ECO:0007669"/>
    <property type="project" value="InterPro"/>
</dbReference>
<name>A0AAZ3RX05_ONCTS</name>
<evidence type="ECO:0000256" key="1">
    <source>
        <dbReference type="ARBA" id="ARBA00004370"/>
    </source>
</evidence>
<reference evidence="7" key="2">
    <citation type="submission" date="2025-08" db="UniProtKB">
        <authorList>
            <consortium name="Ensembl"/>
        </authorList>
    </citation>
    <scope>IDENTIFICATION</scope>
</reference>
<keyword evidence="4 5" id="KW-0472">Membrane</keyword>
<dbReference type="GO" id="GO:0005164">
    <property type="term" value="F:tumor necrosis factor receptor binding"/>
    <property type="evidence" value="ECO:0007669"/>
    <property type="project" value="InterPro"/>
</dbReference>
<dbReference type="SMART" id="SM00207">
    <property type="entry name" value="TNF"/>
    <property type="match status" value="1"/>
</dbReference>
<dbReference type="GO" id="GO:0005125">
    <property type="term" value="F:cytokine activity"/>
    <property type="evidence" value="ECO:0007669"/>
    <property type="project" value="UniProtKB-KW"/>
</dbReference>
<feature type="transmembrane region" description="Helical" evidence="5">
    <location>
        <begin position="45"/>
        <end position="68"/>
    </location>
</feature>
<evidence type="ECO:0000313" key="7">
    <source>
        <dbReference type="Ensembl" id="ENSOTSP00005145678.1"/>
    </source>
</evidence>
<dbReference type="PROSITE" id="PS50049">
    <property type="entry name" value="THD_2"/>
    <property type="match status" value="1"/>
</dbReference>
<dbReference type="InterPro" id="IPR006052">
    <property type="entry name" value="TNF_dom"/>
</dbReference>
<gene>
    <name evidence="7" type="primary">CD40LG</name>
</gene>
<evidence type="ECO:0000259" key="6">
    <source>
        <dbReference type="PROSITE" id="PS50049"/>
    </source>
</evidence>
<dbReference type="SUPFAM" id="SSF49842">
    <property type="entry name" value="TNF-like"/>
    <property type="match status" value="1"/>
</dbReference>
<comment type="similarity">
    <text evidence="2">Belongs to the tumor necrosis factor family.</text>
</comment>
<dbReference type="PANTHER" id="PTHR11471">
    <property type="entry name" value="TUMOR NECROSIS FACTOR FAMILY MEMBER"/>
    <property type="match status" value="1"/>
</dbReference>
<protein>
    <recommendedName>
        <fullName evidence="6">THD domain-containing protein</fullName>
    </recommendedName>
</protein>
<comment type="subcellular location">
    <subcellularLocation>
        <location evidence="1">Membrane</location>
    </subcellularLocation>
</comment>
<accession>A0AAZ3RX05</accession>
<dbReference type="Ensembl" id="ENSOTST00005168323.1">
    <property type="protein sequence ID" value="ENSOTSP00005145678.1"/>
    <property type="gene ID" value="ENSOTSG00005058724.1"/>
</dbReference>
<keyword evidence="8" id="KW-1185">Reference proteome</keyword>
<dbReference type="Pfam" id="PF00229">
    <property type="entry name" value="TNF"/>
    <property type="match status" value="1"/>
</dbReference>
<dbReference type="PANTHER" id="PTHR11471:SF57">
    <property type="entry name" value="CD154"/>
    <property type="match status" value="1"/>
</dbReference>
<dbReference type="AlphaFoldDB" id="A0AAZ3RX05"/>
<reference evidence="8" key="1">
    <citation type="journal article" date="2018" name="PLoS ONE">
        <title>Chinook salmon (Oncorhynchus tshawytscha) genome and transcriptome.</title>
        <authorList>
            <person name="Christensen K.A."/>
            <person name="Leong J.S."/>
            <person name="Sakhrani D."/>
            <person name="Biagi C.A."/>
            <person name="Minkley D.R."/>
            <person name="Withler R.E."/>
            <person name="Rondeau E.B."/>
            <person name="Koop B.F."/>
            <person name="Devlin R.H."/>
        </authorList>
    </citation>
    <scope>NUCLEOTIDE SEQUENCE [LARGE SCALE GENOMIC DNA]</scope>
</reference>
<evidence type="ECO:0000313" key="8">
    <source>
        <dbReference type="Proteomes" id="UP000694402"/>
    </source>
</evidence>
<evidence type="ECO:0000256" key="4">
    <source>
        <dbReference type="ARBA" id="ARBA00023136"/>
    </source>
</evidence>
<feature type="domain" description="THD" evidence="6">
    <location>
        <begin position="125"/>
        <end position="275"/>
    </location>
</feature>
<keyword evidence="5" id="KW-1133">Transmembrane helix</keyword>
<dbReference type="InterPro" id="IPR008983">
    <property type="entry name" value="Tumour_necrosis_fac-like_dom"/>
</dbReference>
<keyword evidence="3" id="KW-0202">Cytokine</keyword>
<dbReference type="GO" id="GO:0016020">
    <property type="term" value="C:membrane"/>
    <property type="evidence" value="ECO:0007669"/>
    <property type="project" value="UniProtKB-SubCell"/>
</dbReference>
<proteinExistence type="inferred from homology"/>
<sequence>MCCSTTRSLCTTMINTYQTSMPPPPIPPRLGSVMSAPGPGHSKPLLRFLIGMIVLQMVLLLGGFAYLYHTDNKYHKDLDSKYLDDMIILKRLEECEKDIQSVLDCKKLVEKYKSILAKVSQEEGRAAKLTGDGPSYGAMARMIVKQPVSGTPPTKYLEWNIGHSVRKNVQYYMSSWLKVLQPGDYNIYSQVAFSKWHPKTPLASRVKLRKGETGEEKDLMTAYCSLGDQDHTDVCTAFQGGVFSLEPDDQLSVWVTDPSLVNYEEGTTTFGLYKL</sequence>
<dbReference type="GeneTree" id="ENSGT00510000051633"/>